<evidence type="ECO:0000256" key="5">
    <source>
        <dbReference type="RuleBase" id="RU361187"/>
    </source>
</evidence>
<feature type="signal peptide" evidence="6">
    <location>
        <begin position="1"/>
        <end position="28"/>
    </location>
</feature>
<dbReference type="PANTHER" id="PTHR43817">
    <property type="entry name" value="GLYCOSYL HYDROLASE"/>
    <property type="match status" value="1"/>
</dbReference>
<reference evidence="7 8" key="1">
    <citation type="submission" date="2024-02" db="EMBL/GenBank/DDBJ databases">
        <title>De novo assembly and annotation of 12 fungi associated with fruit tree decline syndrome in Ontario, Canada.</title>
        <authorList>
            <person name="Sulman M."/>
            <person name="Ellouze W."/>
            <person name="Ilyukhin E."/>
        </authorList>
    </citation>
    <scope>NUCLEOTIDE SEQUENCE [LARGE SCALE GENOMIC DNA]</scope>
    <source>
        <strain evidence="7 8">M11/M66-122</strain>
    </source>
</reference>
<evidence type="ECO:0000256" key="3">
    <source>
        <dbReference type="ARBA" id="ARBA00022801"/>
    </source>
</evidence>
<dbReference type="Proteomes" id="UP001320420">
    <property type="component" value="Unassembled WGS sequence"/>
</dbReference>
<comment type="caution">
    <text evidence="7">The sequence shown here is derived from an EMBL/GenBank/DDBJ whole genome shotgun (WGS) entry which is preliminary data.</text>
</comment>
<feature type="chain" id="PRO_5042947012" evidence="6">
    <location>
        <begin position="29"/>
        <end position="333"/>
    </location>
</feature>
<evidence type="ECO:0000256" key="2">
    <source>
        <dbReference type="ARBA" id="ARBA00022729"/>
    </source>
</evidence>
<accession>A0AAN9YQD1</accession>
<gene>
    <name evidence="7" type="ORF">SLS62_007776</name>
</gene>
<dbReference type="InterPro" id="IPR023296">
    <property type="entry name" value="Glyco_hydro_beta-prop_sf"/>
</dbReference>
<evidence type="ECO:0000313" key="8">
    <source>
        <dbReference type="Proteomes" id="UP001320420"/>
    </source>
</evidence>
<comment type="similarity">
    <text evidence="1 5">Belongs to the glycosyl hydrolase 43 family.</text>
</comment>
<dbReference type="InterPro" id="IPR006710">
    <property type="entry name" value="Glyco_hydro_43"/>
</dbReference>
<dbReference type="EMBL" id="JAKJXP020000067">
    <property type="protein sequence ID" value="KAK7750259.1"/>
    <property type="molecule type" value="Genomic_DNA"/>
</dbReference>
<dbReference type="CDD" id="cd18820">
    <property type="entry name" value="GH43_LbAraf43-like"/>
    <property type="match status" value="1"/>
</dbReference>
<keyword evidence="3 5" id="KW-0378">Hydrolase</keyword>
<name>A0AAN9YQD1_9PEZI</name>
<evidence type="ECO:0000256" key="1">
    <source>
        <dbReference type="ARBA" id="ARBA00009865"/>
    </source>
</evidence>
<keyword evidence="4 5" id="KW-0326">Glycosidase</keyword>
<evidence type="ECO:0000313" key="7">
    <source>
        <dbReference type="EMBL" id="KAK7750259.1"/>
    </source>
</evidence>
<dbReference type="Pfam" id="PF04616">
    <property type="entry name" value="Glyco_hydro_43"/>
    <property type="match status" value="1"/>
</dbReference>
<dbReference type="Gene3D" id="2.115.10.20">
    <property type="entry name" value="Glycosyl hydrolase domain, family 43"/>
    <property type="match status" value="1"/>
</dbReference>
<protein>
    <submittedName>
        <fullName evidence="7">Uncharacterized protein</fullName>
    </submittedName>
</protein>
<dbReference type="InterPro" id="IPR016828">
    <property type="entry name" value="Alpha-L-arabinofuranosidase"/>
</dbReference>
<dbReference type="SUPFAM" id="SSF75005">
    <property type="entry name" value="Arabinanase/levansucrase/invertase"/>
    <property type="match status" value="1"/>
</dbReference>
<keyword evidence="8" id="KW-1185">Reference proteome</keyword>
<dbReference type="GO" id="GO:0005975">
    <property type="term" value="P:carbohydrate metabolic process"/>
    <property type="evidence" value="ECO:0007669"/>
    <property type="project" value="InterPro"/>
</dbReference>
<dbReference type="GO" id="GO:0004553">
    <property type="term" value="F:hydrolase activity, hydrolyzing O-glycosyl compounds"/>
    <property type="evidence" value="ECO:0007669"/>
    <property type="project" value="InterPro"/>
</dbReference>
<keyword evidence="2 6" id="KW-0732">Signal</keyword>
<dbReference type="AlphaFoldDB" id="A0AAN9YQD1"/>
<evidence type="ECO:0000256" key="4">
    <source>
        <dbReference type="ARBA" id="ARBA00023295"/>
    </source>
</evidence>
<dbReference type="PANTHER" id="PTHR43817:SF1">
    <property type="entry name" value="HYDROLASE, FAMILY 43, PUTATIVE (AFU_ORTHOLOGUE AFUA_3G01660)-RELATED"/>
    <property type="match status" value="1"/>
</dbReference>
<organism evidence="7 8">
    <name type="scientific">Diatrype stigma</name>
    <dbReference type="NCBI Taxonomy" id="117547"/>
    <lineage>
        <taxon>Eukaryota</taxon>
        <taxon>Fungi</taxon>
        <taxon>Dikarya</taxon>
        <taxon>Ascomycota</taxon>
        <taxon>Pezizomycotina</taxon>
        <taxon>Sordariomycetes</taxon>
        <taxon>Xylariomycetidae</taxon>
        <taxon>Xylariales</taxon>
        <taxon>Diatrypaceae</taxon>
        <taxon>Diatrype</taxon>
    </lineage>
</organism>
<evidence type="ECO:0000256" key="6">
    <source>
        <dbReference type="SAM" id="SignalP"/>
    </source>
</evidence>
<dbReference type="PIRSF" id="PIRSF025414">
    <property type="entry name" value="Alpha-L-arabinofuranosidase"/>
    <property type="match status" value="1"/>
</dbReference>
<sequence>MLFLSGRFATAALLGAAHSLFFSGLASAFTNPIRRPGGSDPFVTYSDGYYYLMTTTWTDVEIARSATVDGLKTAEKKVVYSTDEASRCCNVWAPEVHYLDGAWYVYYSAGNADNLDGQNLHALKGGATPWDDFTYAGQLTSEWSIDGTVVRFNDWGNYVAYSCFHGVTYQSLCMQKLGDDNASLSGDIGVISQPTESWERSGTPVNEGPAALYYGDGKTYVVYSANYCWTPDYCLATLEWDGATDPLSPAAWTKSDGCVFSSANGNYGTGHNSFFRSPDGSQTWNAYHATSNSAGACDDSRYTLVQVVDTNSDGSPNFGTPVAFDYDAAEPSS</sequence>
<proteinExistence type="inferred from homology"/>